<dbReference type="AlphaFoldDB" id="A0A397S6A7"/>
<evidence type="ECO:0000313" key="2">
    <source>
        <dbReference type="Proteomes" id="UP000265703"/>
    </source>
</evidence>
<comment type="caution">
    <text evidence="1">The sequence shown here is derived from an EMBL/GenBank/DDBJ whole genome shotgun (WGS) entry which is preliminary data.</text>
</comment>
<protein>
    <submittedName>
        <fullName evidence="1">Uncharacterized protein</fullName>
    </submittedName>
</protein>
<dbReference type="Proteomes" id="UP000265703">
    <property type="component" value="Unassembled WGS sequence"/>
</dbReference>
<keyword evidence="2" id="KW-1185">Reference proteome</keyword>
<dbReference type="STRING" id="658196.A0A397S6A7"/>
<evidence type="ECO:0000313" key="1">
    <source>
        <dbReference type="EMBL" id="RIA81920.1"/>
    </source>
</evidence>
<gene>
    <name evidence="1" type="ORF">C1645_836179</name>
</gene>
<name>A0A397S6A7_9GLOM</name>
<dbReference type="EMBL" id="QKYT01000727">
    <property type="protein sequence ID" value="RIA81920.1"/>
    <property type="molecule type" value="Genomic_DNA"/>
</dbReference>
<organism evidence="1 2">
    <name type="scientific">Glomus cerebriforme</name>
    <dbReference type="NCBI Taxonomy" id="658196"/>
    <lineage>
        <taxon>Eukaryota</taxon>
        <taxon>Fungi</taxon>
        <taxon>Fungi incertae sedis</taxon>
        <taxon>Mucoromycota</taxon>
        <taxon>Glomeromycotina</taxon>
        <taxon>Glomeromycetes</taxon>
        <taxon>Glomerales</taxon>
        <taxon>Glomeraceae</taxon>
        <taxon>Glomus</taxon>
    </lineage>
</organism>
<reference evidence="1 2" key="1">
    <citation type="submission" date="2018-06" db="EMBL/GenBank/DDBJ databases">
        <title>Comparative genomics reveals the genomic features of Rhizophagus irregularis, R. cerebriforme, R. diaphanum and Gigaspora rosea, and their symbiotic lifestyle signature.</title>
        <authorList>
            <person name="Morin E."/>
            <person name="San Clemente H."/>
            <person name="Chen E.C.H."/>
            <person name="De La Providencia I."/>
            <person name="Hainaut M."/>
            <person name="Kuo A."/>
            <person name="Kohler A."/>
            <person name="Murat C."/>
            <person name="Tang N."/>
            <person name="Roy S."/>
            <person name="Loubradou J."/>
            <person name="Henrissat B."/>
            <person name="Grigoriev I.V."/>
            <person name="Corradi N."/>
            <person name="Roux C."/>
            <person name="Martin F.M."/>
        </authorList>
    </citation>
    <scope>NUCLEOTIDE SEQUENCE [LARGE SCALE GENOMIC DNA]</scope>
    <source>
        <strain evidence="1 2">DAOM 227022</strain>
    </source>
</reference>
<dbReference type="OrthoDB" id="2412454at2759"/>
<accession>A0A397S6A7</accession>
<proteinExistence type="predicted"/>
<sequence>MDTNKFNYKIAPPITNEIQKLLSQYNNFVFGNAEEFVLINDGNNYEEEITDEAIVNMVNPNELNFEEKLILPPKISASEALESLNKVLSFLEN</sequence>